<proteinExistence type="predicted"/>
<accession>A0ABQ5SMJ4</accession>
<protein>
    <submittedName>
        <fullName evidence="1">Uncharacterized protein</fullName>
    </submittedName>
</protein>
<keyword evidence="2" id="KW-1185">Reference proteome</keyword>
<dbReference type="Proteomes" id="UP001165090">
    <property type="component" value="Unassembled WGS sequence"/>
</dbReference>
<evidence type="ECO:0000313" key="2">
    <source>
        <dbReference type="Proteomes" id="UP001165090"/>
    </source>
</evidence>
<reference evidence="1 2" key="1">
    <citation type="journal article" date="2023" name="IScience">
        <title>Expanded male sex-determining region conserved during the evolution of homothallism in the green alga Volvox.</title>
        <authorList>
            <person name="Yamamoto K."/>
            <person name="Matsuzaki R."/>
            <person name="Mahakham W."/>
            <person name="Heman W."/>
            <person name="Sekimoto H."/>
            <person name="Kawachi M."/>
            <person name="Minakuchi Y."/>
            <person name="Toyoda A."/>
            <person name="Nozaki H."/>
        </authorList>
    </citation>
    <scope>NUCLEOTIDE SEQUENCE [LARGE SCALE GENOMIC DNA]</scope>
    <source>
        <strain evidence="1 2">NIES-4468</strain>
    </source>
</reference>
<sequence length="116" mass="11942">VAHCDSPQVLLGNVVELMCIASGLLSPAVIPSSPLLRVASAATALASEGLSLSAAVDRLSHVDPQNLDLEAVVLQFLQVLDLASSGAGLLESGQEVAVVAQELMAAKQRVKQESNE</sequence>
<comment type="caution">
    <text evidence="1">The sequence shown here is derived from an EMBL/GenBank/DDBJ whole genome shotgun (WGS) entry which is preliminary data.</text>
</comment>
<feature type="non-terminal residue" evidence="1">
    <location>
        <position position="116"/>
    </location>
</feature>
<feature type="non-terminal residue" evidence="1">
    <location>
        <position position="1"/>
    </location>
</feature>
<organism evidence="1 2">
    <name type="scientific">Volvox africanus</name>
    <dbReference type="NCBI Taxonomy" id="51714"/>
    <lineage>
        <taxon>Eukaryota</taxon>
        <taxon>Viridiplantae</taxon>
        <taxon>Chlorophyta</taxon>
        <taxon>core chlorophytes</taxon>
        <taxon>Chlorophyceae</taxon>
        <taxon>CS clade</taxon>
        <taxon>Chlamydomonadales</taxon>
        <taxon>Volvocaceae</taxon>
        <taxon>Volvox</taxon>
    </lineage>
</organism>
<gene>
    <name evidence="1" type="ORF">VaNZ11_015557</name>
</gene>
<name>A0ABQ5SMJ4_9CHLO</name>
<evidence type="ECO:0000313" key="1">
    <source>
        <dbReference type="EMBL" id="GLI70624.1"/>
    </source>
</evidence>
<dbReference type="EMBL" id="BSDZ01000094">
    <property type="protein sequence ID" value="GLI70624.1"/>
    <property type="molecule type" value="Genomic_DNA"/>
</dbReference>